<protein>
    <submittedName>
        <fullName evidence="5">Signal transducer regulating beta-lactamase production, contains metallopeptidase domain</fullName>
    </submittedName>
</protein>
<dbReference type="InterPro" id="IPR052173">
    <property type="entry name" value="Beta-lactam_resp_regulator"/>
</dbReference>
<keyword evidence="6" id="KW-1185">Reference proteome</keyword>
<dbReference type="PANTHER" id="PTHR34978:SF3">
    <property type="entry name" value="SLR0241 PROTEIN"/>
    <property type="match status" value="1"/>
</dbReference>
<evidence type="ECO:0000256" key="1">
    <source>
        <dbReference type="SAM" id="Phobius"/>
    </source>
</evidence>
<feature type="domain" description="DUF4829" evidence="4">
    <location>
        <begin position="544"/>
        <end position="664"/>
    </location>
</feature>
<dbReference type="Proteomes" id="UP000198656">
    <property type="component" value="Unassembled WGS sequence"/>
</dbReference>
<name>A0A1G8IDY6_9FIRM</name>
<feature type="transmembrane region" description="Helical" evidence="1">
    <location>
        <begin position="6"/>
        <end position="25"/>
    </location>
</feature>
<evidence type="ECO:0000259" key="3">
    <source>
        <dbReference type="Pfam" id="PF16107"/>
    </source>
</evidence>
<feature type="transmembrane region" description="Helical" evidence="1">
    <location>
        <begin position="321"/>
        <end position="340"/>
    </location>
</feature>
<sequence length="665" mass="75393">MNETIKLILSLSLSASILAVVLYAFKPLIRNKLSKSFQYCLWIVILFRLVLPFSFEASVMNELFYGNQSTILSTSSTIKQPMSSTKDSSEPLNLPDINESTTDVVYNYNTGLGRHFLELFNRYSLYLWLIGALIMLTVNLVGYVRFIKHLKLINKAATDQELRMLSALLQGRNNVRLMRNHFVTTPMLIGILRPIIIIPDTDFNEKQLKNILLHELTHLKHSDIGVKWLTLIAISIHWFNPLMYFIRKEVHRACELACDEAVIKNLSPAEKQAYGDTLISVVADHKYPSGVLQATMCEEKKSLMERLLAIMRPHKTSKPSLILSIFLMGLVIFGALYLGAGVGSGKSTPPNLSGSREGNKTESALITTYDLAKISRHKTPYVGDNSKVGAIAASLPIPDNYFIQRYISMETSEKPYGLTIYYEAGADEKYKDEWPIIKPDSVIESNSRMNALVVFCMIDNLDQVTFAFRNSQSSGQLDTSRYNTSFTFQRASFEEKYGKLSELAENLDKLQNILVQDEHMTDGNTAIESPLPELTDAEVSTARKVVEEYFRAIAVKDDEAILATMYPRDGLTLGNVKSGNVQLYGKETRTLLAMNYDSQDQMRRRYRPSNHYIADKNIIVFKVSFNIDSPPNELGPWNKGIYDNWSMILIREDANSPWLIYDQGY</sequence>
<dbReference type="AlphaFoldDB" id="A0A1G8IDY6"/>
<feature type="transmembrane region" description="Helical" evidence="1">
    <location>
        <begin position="228"/>
        <end position="246"/>
    </location>
</feature>
<dbReference type="RefSeq" id="WP_092335249.1">
    <property type="nucleotide sequence ID" value="NZ_FNCP01000028.1"/>
</dbReference>
<keyword evidence="1" id="KW-0812">Transmembrane</keyword>
<evidence type="ECO:0000313" key="5">
    <source>
        <dbReference type="EMBL" id="SDI17103.1"/>
    </source>
</evidence>
<dbReference type="InterPro" id="IPR032256">
    <property type="entry name" value="DUF4829"/>
</dbReference>
<dbReference type="Pfam" id="PF05569">
    <property type="entry name" value="Peptidase_M56"/>
    <property type="match status" value="1"/>
</dbReference>
<feature type="domain" description="Peptidase M56" evidence="2">
    <location>
        <begin position="8"/>
        <end position="310"/>
    </location>
</feature>
<dbReference type="EMBL" id="FNCP01000028">
    <property type="protein sequence ID" value="SDI17103.1"/>
    <property type="molecule type" value="Genomic_DNA"/>
</dbReference>
<dbReference type="Pfam" id="PF16107">
    <property type="entry name" value="DUF4825"/>
    <property type="match status" value="1"/>
</dbReference>
<feature type="transmembrane region" description="Helical" evidence="1">
    <location>
        <begin position="182"/>
        <end position="199"/>
    </location>
</feature>
<dbReference type="OrthoDB" id="9770467at2"/>
<evidence type="ECO:0000259" key="4">
    <source>
        <dbReference type="Pfam" id="PF16111"/>
    </source>
</evidence>
<keyword evidence="1" id="KW-1133">Transmembrane helix</keyword>
<dbReference type="Pfam" id="PF16111">
    <property type="entry name" value="DUF4829"/>
    <property type="match status" value="1"/>
</dbReference>
<feature type="domain" description="DUF4825" evidence="3">
    <location>
        <begin position="376"/>
        <end position="473"/>
    </location>
</feature>
<organism evidence="5 6">
    <name type="scientific">Desulfosporosinus hippei DSM 8344</name>
    <dbReference type="NCBI Taxonomy" id="1121419"/>
    <lineage>
        <taxon>Bacteria</taxon>
        <taxon>Bacillati</taxon>
        <taxon>Bacillota</taxon>
        <taxon>Clostridia</taxon>
        <taxon>Eubacteriales</taxon>
        <taxon>Desulfitobacteriaceae</taxon>
        <taxon>Desulfosporosinus</taxon>
    </lineage>
</organism>
<dbReference type="STRING" id="1121419.SAMN05443529_12848"/>
<dbReference type="InterPro" id="IPR032250">
    <property type="entry name" value="DUF4825"/>
</dbReference>
<reference evidence="6" key="1">
    <citation type="submission" date="2016-10" db="EMBL/GenBank/DDBJ databases">
        <authorList>
            <person name="Varghese N."/>
            <person name="Submissions S."/>
        </authorList>
    </citation>
    <scope>NUCLEOTIDE SEQUENCE [LARGE SCALE GENOMIC DNA]</scope>
    <source>
        <strain evidence="6">DSM 8344</strain>
    </source>
</reference>
<dbReference type="CDD" id="cd07341">
    <property type="entry name" value="M56_BlaR1_MecR1_like"/>
    <property type="match status" value="1"/>
</dbReference>
<keyword evidence="1" id="KW-0472">Membrane</keyword>
<evidence type="ECO:0000259" key="2">
    <source>
        <dbReference type="Pfam" id="PF05569"/>
    </source>
</evidence>
<accession>A0A1G8IDY6</accession>
<feature type="transmembrane region" description="Helical" evidence="1">
    <location>
        <begin position="125"/>
        <end position="146"/>
    </location>
</feature>
<proteinExistence type="predicted"/>
<dbReference type="PANTHER" id="PTHR34978">
    <property type="entry name" value="POSSIBLE SENSOR-TRANSDUCER PROTEIN BLAR"/>
    <property type="match status" value="1"/>
</dbReference>
<evidence type="ECO:0000313" key="6">
    <source>
        <dbReference type="Proteomes" id="UP000198656"/>
    </source>
</evidence>
<gene>
    <name evidence="5" type="ORF">SAMN05443529_12848</name>
</gene>
<dbReference type="InterPro" id="IPR008756">
    <property type="entry name" value="Peptidase_M56"/>
</dbReference>